<proteinExistence type="predicted"/>
<evidence type="ECO:0000256" key="1">
    <source>
        <dbReference type="SAM" id="MobiDB-lite"/>
    </source>
</evidence>
<accession>X1RRV4</accession>
<dbReference type="EMBL" id="BARV01036967">
    <property type="protein sequence ID" value="GAI58244.1"/>
    <property type="molecule type" value="Genomic_DNA"/>
</dbReference>
<comment type="caution">
    <text evidence="2">The sequence shown here is derived from an EMBL/GenBank/DDBJ whole genome shotgun (WGS) entry which is preliminary data.</text>
</comment>
<sequence>IRIFGMQKGSEIHSLPQTEEELMEHTDAVHHMPVIRPGETEEEMEATQTDGGSNQSEQLSRVV</sequence>
<protein>
    <submittedName>
        <fullName evidence="2">Uncharacterized protein</fullName>
    </submittedName>
</protein>
<evidence type="ECO:0000313" key="2">
    <source>
        <dbReference type="EMBL" id="GAI58244.1"/>
    </source>
</evidence>
<feature type="compositionally biased region" description="Polar residues" evidence="1">
    <location>
        <begin position="46"/>
        <end position="63"/>
    </location>
</feature>
<dbReference type="AlphaFoldDB" id="X1RRV4"/>
<reference evidence="2" key="1">
    <citation type="journal article" date="2014" name="Front. Microbiol.">
        <title>High frequency of phylogenetically diverse reductive dehalogenase-homologous genes in deep subseafloor sedimentary metagenomes.</title>
        <authorList>
            <person name="Kawai M."/>
            <person name="Futagami T."/>
            <person name="Toyoda A."/>
            <person name="Takaki Y."/>
            <person name="Nishi S."/>
            <person name="Hori S."/>
            <person name="Arai W."/>
            <person name="Tsubouchi T."/>
            <person name="Morono Y."/>
            <person name="Uchiyama I."/>
            <person name="Ito T."/>
            <person name="Fujiyama A."/>
            <person name="Inagaki F."/>
            <person name="Takami H."/>
        </authorList>
    </citation>
    <scope>NUCLEOTIDE SEQUENCE</scope>
    <source>
        <strain evidence="2">Expedition CK06-06</strain>
    </source>
</reference>
<feature type="region of interest" description="Disordered" evidence="1">
    <location>
        <begin position="34"/>
        <end position="63"/>
    </location>
</feature>
<organism evidence="2">
    <name type="scientific">marine sediment metagenome</name>
    <dbReference type="NCBI Taxonomy" id="412755"/>
    <lineage>
        <taxon>unclassified sequences</taxon>
        <taxon>metagenomes</taxon>
        <taxon>ecological metagenomes</taxon>
    </lineage>
</organism>
<gene>
    <name evidence="2" type="ORF">S06H3_57306</name>
</gene>
<name>X1RRV4_9ZZZZ</name>
<feature type="non-terminal residue" evidence="2">
    <location>
        <position position="1"/>
    </location>
</feature>